<sequence length="73" mass="7567">MVGVEAQNTDQRVIVRAGAVVLASGGFGANTKMLQKYNTYWAEIVDDTTTPNSRAIQGDGITLGLQAGAVVVG</sequence>
<accession>A0A841ADJ9</accession>
<evidence type="ECO:0000313" key="5">
    <source>
        <dbReference type="Proteomes" id="UP000588158"/>
    </source>
</evidence>
<feature type="domain" description="FAD-dependent oxidoreductase 2 FAD-binding" evidence="3">
    <location>
        <begin position="2"/>
        <end position="71"/>
    </location>
</feature>
<protein>
    <submittedName>
        <fullName evidence="4">Succinate dehydrogenase/fumarate reductase flavoprotein subunit</fullName>
    </submittedName>
</protein>
<organism evidence="4 5">
    <name type="scientific">Brachybacterium aquaticum</name>
    <dbReference type="NCBI Taxonomy" id="1432564"/>
    <lineage>
        <taxon>Bacteria</taxon>
        <taxon>Bacillati</taxon>
        <taxon>Actinomycetota</taxon>
        <taxon>Actinomycetes</taxon>
        <taxon>Micrococcales</taxon>
        <taxon>Dermabacteraceae</taxon>
        <taxon>Brachybacterium</taxon>
    </lineage>
</organism>
<dbReference type="Gene3D" id="3.50.50.60">
    <property type="entry name" value="FAD/NAD(P)-binding domain"/>
    <property type="match status" value="1"/>
</dbReference>
<keyword evidence="2" id="KW-0560">Oxidoreductase</keyword>
<keyword evidence="5" id="KW-1185">Reference proteome</keyword>
<name>A0A841ADJ9_9MICO</name>
<evidence type="ECO:0000259" key="3">
    <source>
        <dbReference type="Pfam" id="PF00890"/>
    </source>
</evidence>
<proteinExistence type="predicted"/>
<dbReference type="SUPFAM" id="SSF51905">
    <property type="entry name" value="FAD/NAD(P)-binding domain"/>
    <property type="match status" value="1"/>
</dbReference>
<gene>
    <name evidence="4" type="ORF">HNR70_002729</name>
</gene>
<evidence type="ECO:0000256" key="2">
    <source>
        <dbReference type="ARBA" id="ARBA00023002"/>
    </source>
</evidence>
<dbReference type="EMBL" id="JACHLZ010000001">
    <property type="protein sequence ID" value="MBB5832916.1"/>
    <property type="molecule type" value="Genomic_DNA"/>
</dbReference>
<evidence type="ECO:0000256" key="1">
    <source>
        <dbReference type="ARBA" id="ARBA00022630"/>
    </source>
</evidence>
<dbReference type="InterPro" id="IPR036188">
    <property type="entry name" value="FAD/NAD-bd_sf"/>
</dbReference>
<evidence type="ECO:0000313" key="4">
    <source>
        <dbReference type="EMBL" id="MBB5832916.1"/>
    </source>
</evidence>
<reference evidence="4 5" key="1">
    <citation type="submission" date="2020-08" db="EMBL/GenBank/DDBJ databases">
        <title>Sequencing the genomes of 1000 actinobacteria strains.</title>
        <authorList>
            <person name="Klenk H.-P."/>
        </authorList>
    </citation>
    <scope>NUCLEOTIDE SEQUENCE [LARGE SCALE GENOMIC DNA]</scope>
    <source>
        <strain evidence="4 5">DSM 28796</strain>
    </source>
</reference>
<dbReference type="Proteomes" id="UP000588158">
    <property type="component" value="Unassembled WGS sequence"/>
</dbReference>
<dbReference type="InterPro" id="IPR003953">
    <property type="entry name" value="FAD-dep_OxRdtase_2_FAD-bd"/>
</dbReference>
<keyword evidence="1" id="KW-0285">Flavoprotein</keyword>
<dbReference type="GO" id="GO:0016491">
    <property type="term" value="F:oxidoreductase activity"/>
    <property type="evidence" value="ECO:0007669"/>
    <property type="project" value="UniProtKB-KW"/>
</dbReference>
<dbReference type="Pfam" id="PF00890">
    <property type="entry name" value="FAD_binding_2"/>
    <property type="match status" value="1"/>
</dbReference>
<dbReference type="AlphaFoldDB" id="A0A841ADJ9"/>
<comment type="caution">
    <text evidence="4">The sequence shown here is derived from an EMBL/GenBank/DDBJ whole genome shotgun (WGS) entry which is preliminary data.</text>
</comment>